<evidence type="ECO:0000256" key="1">
    <source>
        <dbReference type="SAM" id="Phobius"/>
    </source>
</evidence>
<sequence>MLAPLVRSGYVLRYDMVFVPRQPLRADLLAPGGTLPRAVPLDALVGLSALAVPGWLVQRAVLAAILAAAVLGAYRLVPARRTGTRLVAAVAYAWTPFLAERLLLGHWGLLLCYAALPWLVAAARDGSLPRLVLAAACASATPTGGVIAMAVTVALTGPRRWLPVAALNAPWLVAALLTTAPGRSDPAAVEAFAARAENWGGSFVALLGTGGIWNAHAVPGSRTGWPVPVFTIGLLVAAAFGFAVLRRRWPEGTANRLALLAAVSLLLAAAGTVPPTTAALRFAVEHVPGAGLLRDGQKLLIPYALCLALCLALAAERIAGRVPAGRLVLAGFTLLPVAMLPDLAWGAGGKLRPVSYPAEWTAVARTVAADPGPVLSLPMSAYRAYDWNPGTVVIDPATRYLPAPVITDDRLRVGNSVIDGESPAAAEIRTRLAAGSSPADPSIHWVLVQDGSAPAGPNLVPDGSAPAGLTLVHRGPTLTLYRNPGYLPSPSRAPAAVLVAYLLAATVAAAALIRRSIPS</sequence>
<feature type="transmembrane region" description="Helical" evidence="1">
    <location>
        <begin position="493"/>
        <end position="513"/>
    </location>
</feature>
<evidence type="ECO:0000313" key="3">
    <source>
        <dbReference type="Proteomes" id="UP000636960"/>
    </source>
</evidence>
<keyword evidence="1" id="KW-1133">Transmembrane helix</keyword>
<gene>
    <name evidence="2" type="ORF">Ari01nite_18340</name>
</gene>
<feature type="transmembrane region" description="Helical" evidence="1">
    <location>
        <begin position="105"/>
        <end position="124"/>
    </location>
</feature>
<evidence type="ECO:0000313" key="2">
    <source>
        <dbReference type="EMBL" id="GIE94369.1"/>
    </source>
</evidence>
<dbReference type="AlphaFoldDB" id="A0A919JW55"/>
<feature type="transmembrane region" description="Helical" evidence="1">
    <location>
        <begin position="56"/>
        <end position="76"/>
    </location>
</feature>
<feature type="transmembrane region" description="Helical" evidence="1">
    <location>
        <begin position="327"/>
        <end position="347"/>
    </location>
</feature>
<keyword evidence="1" id="KW-0472">Membrane</keyword>
<feature type="transmembrane region" description="Helical" evidence="1">
    <location>
        <begin position="131"/>
        <end position="155"/>
    </location>
</feature>
<feature type="transmembrane region" description="Helical" evidence="1">
    <location>
        <begin position="257"/>
        <end position="279"/>
    </location>
</feature>
<organism evidence="2 3">
    <name type="scientific">Paractinoplanes rishiriensis</name>
    <dbReference type="NCBI Taxonomy" id="1050105"/>
    <lineage>
        <taxon>Bacteria</taxon>
        <taxon>Bacillati</taxon>
        <taxon>Actinomycetota</taxon>
        <taxon>Actinomycetes</taxon>
        <taxon>Micromonosporales</taxon>
        <taxon>Micromonosporaceae</taxon>
        <taxon>Paractinoplanes</taxon>
    </lineage>
</organism>
<dbReference type="EMBL" id="BOMV01000012">
    <property type="protein sequence ID" value="GIE94369.1"/>
    <property type="molecule type" value="Genomic_DNA"/>
</dbReference>
<proteinExistence type="predicted"/>
<name>A0A919JW55_9ACTN</name>
<keyword evidence="3" id="KW-1185">Reference proteome</keyword>
<comment type="caution">
    <text evidence="2">The sequence shown here is derived from an EMBL/GenBank/DDBJ whole genome shotgun (WGS) entry which is preliminary data.</text>
</comment>
<dbReference type="RefSeq" id="WP_203780691.1">
    <property type="nucleotide sequence ID" value="NZ_BOMV01000012.1"/>
</dbReference>
<dbReference type="Proteomes" id="UP000636960">
    <property type="component" value="Unassembled WGS sequence"/>
</dbReference>
<protein>
    <submittedName>
        <fullName evidence="2">Uncharacterized protein</fullName>
    </submittedName>
</protein>
<accession>A0A919JW55</accession>
<keyword evidence="1" id="KW-0812">Transmembrane</keyword>
<feature type="transmembrane region" description="Helical" evidence="1">
    <location>
        <begin position="299"/>
        <end position="315"/>
    </location>
</feature>
<feature type="transmembrane region" description="Helical" evidence="1">
    <location>
        <begin position="161"/>
        <end position="180"/>
    </location>
</feature>
<feature type="transmembrane region" description="Helical" evidence="1">
    <location>
        <begin position="225"/>
        <end position="245"/>
    </location>
</feature>
<reference evidence="2" key="1">
    <citation type="submission" date="2021-01" db="EMBL/GenBank/DDBJ databases">
        <title>Whole genome shotgun sequence of Actinoplanes rishiriensis NBRC 108556.</title>
        <authorList>
            <person name="Komaki H."/>
            <person name="Tamura T."/>
        </authorList>
    </citation>
    <scope>NUCLEOTIDE SEQUENCE</scope>
    <source>
        <strain evidence="2">NBRC 108556</strain>
    </source>
</reference>